<protein>
    <submittedName>
        <fullName evidence="2">Putative secreted protein</fullName>
    </submittedName>
</protein>
<evidence type="ECO:0000313" key="2">
    <source>
        <dbReference type="EMBL" id="MXU84262.1"/>
    </source>
</evidence>
<feature type="signal peptide" evidence="1">
    <location>
        <begin position="1"/>
        <end position="19"/>
    </location>
</feature>
<accession>A0A6B0TW48</accession>
<feature type="chain" id="PRO_5025618712" evidence="1">
    <location>
        <begin position="20"/>
        <end position="80"/>
    </location>
</feature>
<dbReference type="AlphaFoldDB" id="A0A6B0TW48"/>
<evidence type="ECO:0000256" key="1">
    <source>
        <dbReference type="SAM" id="SignalP"/>
    </source>
</evidence>
<dbReference type="EMBL" id="GIFC01002179">
    <property type="protein sequence ID" value="MXU84262.1"/>
    <property type="molecule type" value="Transcribed_RNA"/>
</dbReference>
<reference evidence="2" key="1">
    <citation type="submission" date="2019-12" db="EMBL/GenBank/DDBJ databases">
        <title>An insight into the sialome of adult female Ixodes ricinus ticks feeding for 6 days.</title>
        <authorList>
            <person name="Perner J."/>
            <person name="Ribeiro J.M.C."/>
        </authorList>
    </citation>
    <scope>NUCLEOTIDE SEQUENCE</scope>
    <source>
        <strain evidence="2">Semi-engorged</strain>
        <tissue evidence="2">Salivary glands</tissue>
    </source>
</reference>
<sequence length="80" mass="9078">MQLIVYLSIPLMLPSLQYAVSNHLVIILVGNFVKVHNLCGSRVRSLICLLITRDANVTWHPTELNITFVFGCTDYFTLQV</sequence>
<keyword evidence="1" id="KW-0732">Signal</keyword>
<organism evidence="2">
    <name type="scientific">Ixodes ricinus</name>
    <name type="common">Common tick</name>
    <name type="synonym">Acarus ricinus</name>
    <dbReference type="NCBI Taxonomy" id="34613"/>
    <lineage>
        <taxon>Eukaryota</taxon>
        <taxon>Metazoa</taxon>
        <taxon>Ecdysozoa</taxon>
        <taxon>Arthropoda</taxon>
        <taxon>Chelicerata</taxon>
        <taxon>Arachnida</taxon>
        <taxon>Acari</taxon>
        <taxon>Parasitiformes</taxon>
        <taxon>Ixodida</taxon>
        <taxon>Ixodoidea</taxon>
        <taxon>Ixodidae</taxon>
        <taxon>Ixodinae</taxon>
        <taxon>Ixodes</taxon>
    </lineage>
</organism>
<name>A0A6B0TW48_IXORI</name>
<proteinExistence type="predicted"/>